<dbReference type="AlphaFoldDB" id="A0A914M9W4"/>
<dbReference type="Proteomes" id="UP000887563">
    <property type="component" value="Unplaced"/>
</dbReference>
<evidence type="ECO:0000256" key="1">
    <source>
        <dbReference type="SAM" id="MobiDB-lite"/>
    </source>
</evidence>
<feature type="compositionally biased region" description="Low complexity" evidence="1">
    <location>
        <begin position="48"/>
        <end position="62"/>
    </location>
</feature>
<evidence type="ECO:0000313" key="3">
    <source>
        <dbReference type="Proteomes" id="UP000887563"/>
    </source>
</evidence>
<protein>
    <submittedName>
        <fullName evidence="4">CHD N-terminal domain-containing protein</fullName>
    </submittedName>
</protein>
<feature type="compositionally biased region" description="Acidic residues" evidence="1">
    <location>
        <begin position="18"/>
        <end position="38"/>
    </location>
</feature>
<organism evidence="3 4">
    <name type="scientific">Meloidogyne incognita</name>
    <name type="common">Southern root-knot nematode worm</name>
    <name type="synonym">Oxyuris incognita</name>
    <dbReference type="NCBI Taxonomy" id="6306"/>
    <lineage>
        <taxon>Eukaryota</taxon>
        <taxon>Metazoa</taxon>
        <taxon>Ecdysozoa</taxon>
        <taxon>Nematoda</taxon>
        <taxon>Chromadorea</taxon>
        <taxon>Rhabditida</taxon>
        <taxon>Tylenchina</taxon>
        <taxon>Tylenchomorpha</taxon>
        <taxon>Tylenchoidea</taxon>
        <taxon>Meloidogynidae</taxon>
        <taxon>Meloidogyninae</taxon>
        <taxon>Meloidogyne</taxon>
        <taxon>Meloidogyne incognita group</taxon>
    </lineage>
</organism>
<sequence>MSSDDDHLDTTGQQIVDEAQEQVDSMQEEEEDEEEEGFEGGNYGVEGMGEAAFGEAEFASSSSHHHSKKGHKKRGRKTKKKNLVPNREQVPDPHANSSADLCQMLGLIDVQFEYNEEDFESISSGKSFNARYRQQFQDMNPTASWARINAVMVAKYNEYQTGSCHKGQSSLVFDKGVAVRASEAPFGSEIIKRMNFFAYIQSLKLLNPQCGTARKWD</sequence>
<proteinExistence type="predicted"/>
<keyword evidence="3" id="KW-1185">Reference proteome</keyword>
<dbReference type="WBParaSite" id="Minc3s01498g24282">
    <property type="protein sequence ID" value="Minc3s01498g24282"/>
    <property type="gene ID" value="Minc3s01498g24282"/>
</dbReference>
<feature type="compositionally biased region" description="Basic residues" evidence="1">
    <location>
        <begin position="63"/>
        <end position="82"/>
    </location>
</feature>
<dbReference type="Pfam" id="PF08073">
    <property type="entry name" value="CHDNT"/>
    <property type="match status" value="1"/>
</dbReference>
<accession>A0A914M9W4</accession>
<evidence type="ECO:0000313" key="4">
    <source>
        <dbReference type="WBParaSite" id="Minc3s01498g24282"/>
    </source>
</evidence>
<feature type="region of interest" description="Disordered" evidence="1">
    <location>
        <begin position="1"/>
        <end position="98"/>
    </location>
</feature>
<feature type="domain" description="CHD N-terminal" evidence="2">
    <location>
        <begin position="111"/>
        <end position="161"/>
    </location>
</feature>
<name>A0A914M9W4_MELIC</name>
<reference evidence="4" key="1">
    <citation type="submission" date="2022-11" db="UniProtKB">
        <authorList>
            <consortium name="WormBaseParasite"/>
        </authorList>
    </citation>
    <scope>IDENTIFICATION</scope>
</reference>
<dbReference type="InterPro" id="IPR012958">
    <property type="entry name" value="CHD_N"/>
</dbReference>
<evidence type="ECO:0000259" key="2">
    <source>
        <dbReference type="Pfam" id="PF08073"/>
    </source>
</evidence>